<comment type="caution">
    <text evidence="2">The sequence shown here is derived from an EMBL/GenBank/DDBJ whole genome shotgun (WGS) entry which is preliminary data.</text>
</comment>
<sequence>MDNRRSTTFAALTAGSLLGAVALTGCGSGQLSQTAAQVPAVNGTETVINNVALRNVHLQATQTGDFLEPGKSVNLVLVAVNDSVDVADKLLGITSDIGPVTVSGDTALAPGGTLFVGTADGQSKKAVESIEPAAVAKATVALTKPITNGLLYNFTFDFEKAGHASLTVPISAGLAPRQEETPAPAEHP</sequence>
<dbReference type="RefSeq" id="WP_065015129.1">
    <property type="nucleotide sequence ID" value="NZ_LZKJ01000132.1"/>
</dbReference>
<evidence type="ECO:0008006" key="4">
    <source>
        <dbReference type="Google" id="ProtNLM"/>
    </source>
</evidence>
<keyword evidence="1" id="KW-0732">Signal</keyword>
<evidence type="ECO:0000313" key="3">
    <source>
        <dbReference type="Proteomes" id="UP000093592"/>
    </source>
</evidence>
<evidence type="ECO:0000256" key="1">
    <source>
        <dbReference type="SAM" id="SignalP"/>
    </source>
</evidence>
<dbReference type="AlphaFoldDB" id="A0A1A2Z2M1"/>
<dbReference type="PROSITE" id="PS51257">
    <property type="entry name" value="PROKAR_LIPOPROTEIN"/>
    <property type="match status" value="1"/>
</dbReference>
<evidence type="ECO:0000313" key="2">
    <source>
        <dbReference type="EMBL" id="OBI44734.1"/>
    </source>
</evidence>
<dbReference type="InterPro" id="IPR007410">
    <property type="entry name" value="LpqE-like"/>
</dbReference>
<name>A0A1A2Z2M1_9MYCO</name>
<feature type="chain" id="PRO_5039053687" description="Lipoprotein LpqE" evidence="1">
    <location>
        <begin position="23"/>
        <end position="188"/>
    </location>
</feature>
<reference evidence="3" key="1">
    <citation type="submission" date="2016-06" db="EMBL/GenBank/DDBJ databases">
        <authorList>
            <person name="Sutton G."/>
            <person name="Brinkac L."/>
            <person name="Sanka R."/>
            <person name="Adams M."/>
            <person name="Lau E."/>
            <person name="Sam S."/>
            <person name="Sreng N."/>
            <person name="Him V."/>
            <person name="Kerleguer A."/>
            <person name="Cheng S."/>
        </authorList>
    </citation>
    <scope>NUCLEOTIDE SEQUENCE [LARGE SCALE GENOMIC DNA]</scope>
    <source>
        <strain evidence="3">E861</strain>
    </source>
</reference>
<feature type="signal peptide" evidence="1">
    <location>
        <begin position="1"/>
        <end position="22"/>
    </location>
</feature>
<protein>
    <recommendedName>
        <fullName evidence="4">Lipoprotein LpqE</fullName>
    </recommendedName>
</protein>
<proteinExistence type="predicted"/>
<organism evidence="2 3">
    <name type="scientific">Mycobacterium kyorinense</name>
    <dbReference type="NCBI Taxonomy" id="487514"/>
    <lineage>
        <taxon>Bacteria</taxon>
        <taxon>Bacillati</taxon>
        <taxon>Actinomycetota</taxon>
        <taxon>Actinomycetes</taxon>
        <taxon>Mycobacteriales</taxon>
        <taxon>Mycobacteriaceae</taxon>
        <taxon>Mycobacterium</taxon>
    </lineage>
</organism>
<accession>A0A1A2Z2M1</accession>
<dbReference type="Pfam" id="PF04314">
    <property type="entry name" value="PCuAC"/>
    <property type="match status" value="1"/>
</dbReference>
<gene>
    <name evidence="2" type="ORF">A5707_02520</name>
</gene>
<dbReference type="Proteomes" id="UP000093592">
    <property type="component" value="Unassembled WGS sequence"/>
</dbReference>
<dbReference type="EMBL" id="LZKJ01000132">
    <property type="protein sequence ID" value="OBI44734.1"/>
    <property type="molecule type" value="Genomic_DNA"/>
</dbReference>